<dbReference type="EMBL" id="CM044707">
    <property type="protein sequence ID" value="KAI5652661.1"/>
    <property type="molecule type" value="Genomic_DNA"/>
</dbReference>
<dbReference type="Proteomes" id="UP001060085">
    <property type="component" value="Linkage Group LG07"/>
</dbReference>
<protein>
    <submittedName>
        <fullName evidence="1">Uncharacterized protein</fullName>
    </submittedName>
</protein>
<keyword evidence="2" id="KW-1185">Reference proteome</keyword>
<name>A0ACB9ZVX8_CATRO</name>
<evidence type="ECO:0000313" key="2">
    <source>
        <dbReference type="Proteomes" id="UP001060085"/>
    </source>
</evidence>
<proteinExistence type="predicted"/>
<comment type="caution">
    <text evidence="1">The sequence shown here is derived from an EMBL/GenBank/DDBJ whole genome shotgun (WGS) entry which is preliminary data.</text>
</comment>
<evidence type="ECO:0000313" key="1">
    <source>
        <dbReference type="EMBL" id="KAI5652661.1"/>
    </source>
</evidence>
<gene>
    <name evidence="1" type="ORF">M9H77_29848</name>
</gene>
<reference evidence="2" key="1">
    <citation type="journal article" date="2023" name="Nat. Plants">
        <title>Single-cell RNA sequencing provides a high-resolution roadmap for understanding the multicellular compartmentation of specialized metabolism.</title>
        <authorList>
            <person name="Sun S."/>
            <person name="Shen X."/>
            <person name="Li Y."/>
            <person name="Li Y."/>
            <person name="Wang S."/>
            <person name="Li R."/>
            <person name="Zhang H."/>
            <person name="Shen G."/>
            <person name="Guo B."/>
            <person name="Wei J."/>
            <person name="Xu J."/>
            <person name="St-Pierre B."/>
            <person name="Chen S."/>
            <person name="Sun C."/>
        </authorList>
    </citation>
    <scope>NUCLEOTIDE SEQUENCE [LARGE SCALE GENOMIC DNA]</scope>
</reference>
<organism evidence="1 2">
    <name type="scientific">Catharanthus roseus</name>
    <name type="common">Madagascar periwinkle</name>
    <name type="synonym">Vinca rosea</name>
    <dbReference type="NCBI Taxonomy" id="4058"/>
    <lineage>
        <taxon>Eukaryota</taxon>
        <taxon>Viridiplantae</taxon>
        <taxon>Streptophyta</taxon>
        <taxon>Embryophyta</taxon>
        <taxon>Tracheophyta</taxon>
        <taxon>Spermatophyta</taxon>
        <taxon>Magnoliopsida</taxon>
        <taxon>eudicotyledons</taxon>
        <taxon>Gunneridae</taxon>
        <taxon>Pentapetalae</taxon>
        <taxon>asterids</taxon>
        <taxon>lamiids</taxon>
        <taxon>Gentianales</taxon>
        <taxon>Apocynaceae</taxon>
        <taxon>Rauvolfioideae</taxon>
        <taxon>Vinceae</taxon>
        <taxon>Catharanthinae</taxon>
        <taxon>Catharanthus</taxon>
    </lineage>
</organism>
<accession>A0ACB9ZVX8</accession>
<sequence>MQVLWEDPQKNKGLVVYTFGKGYRWDLLHERAIWDGSEKRASLGYKELMYEKRYRWDPLHEHAIWDAWEKRASLRYKDLMYEPSSPSDGEAAAASHRFRQYLLRLDSIPTMFHLFPLTDNLDIPQPSTSPPSSSSHLHLCSTLILMCFVLWYIFASYIIWFCISHT</sequence>